<evidence type="ECO:0000256" key="1">
    <source>
        <dbReference type="SAM" id="Phobius"/>
    </source>
</evidence>
<proteinExistence type="predicted"/>
<gene>
    <name evidence="2" type="ORF">E4663_18060</name>
</gene>
<keyword evidence="3" id="KW-1185">Reference proteome</keyword>
<dbReference type="AlphaFoldDB" id="A0A4Z0GUA1"/>
<comment type="caution">
    <text evidence="2">The sequence shown here is derived from an EMBL/GenBank/DDBJ whole genome shotgun (WGS) entry which is preliminary data.</text>
</comment>
<reference evidence="2 3" key="1">
    <citation type="journal article" date="2003" name="Int. J. Syst. Evol. Microbiol.">
        <title>Halobacillus salinus sp. nov., isolated from a salt lake on the coast of the East Sea in Korea.</title>
        <authorList>
            <person name="Yoon J.H."/>
            <person name="Kang K.H."/>
            <person name="Park Y.H."/>
        </authorList>
    </citation>
    <scope>NUCLEOTIDE SEQUENCE [LARGE SCALE GENOMIC DNA]</scope>
    <source>
        <strain evidence="2 3">HSL-3</strain>
    </source>
</reference>
<keyword evidence="1" id="KW-0812">Transmembrane</keyword>
<organism evidence="2 3">
    <name type="scientific">Halobacillus salinus</name>
    <dbReference type="NCBI Taxonomy" id="192814"/>
    <lineage>
        <taxon>Bacteria</taxon>
        <taxon>Bacillati</taxon>
        <taxon>Bacillota</taxon>
        <taxon>Bacilli</taxon>
        <taxon>Bacillales</taxon>
        <taxon>Bacillaceae</taxon>
        <taxon>Halobacillus</taxon>
    </lineage>
</organism>
<keyword evidence="1" id="KW-1133">Transmembrane helix</keyword>
<dbReference type="Proteomes" id="UP000297982">
    <property type="component" value="Unassembled WGS sequence"/>
</dbReference>
<evidence type="ECO:0000313" key="3">
    <source>
        <dbReference type="Proteomes" id="UP000297982"/>
    </source>
</evidence>
<accession>A0A4Z0GUA1</accession>
<feature type="transmembrane region" description="Helical" evidence="1">
    <location>
        <begin position="32"/>
        <end position="52"/>
    </location>
</feature>
<sequence length="68" mass="7924">MSYRRKFIRTLNTSWMGVIAIILIFTISPYSIVVNVLVTIGLILLSVGQALYNYYMWKKHEDENPAEE</sequence>
<dbReference type="EMBL" id="SRJC01000008">
    <property type="protein sequence ID" value="TGB01056.1"/>
    <property type="molecule type" value="Genomic_DNA"/>
</dbReference>
<name>A0A4Z0GUA1_9BACI</name>
<evidence type="ECO:0000313" key="2">
    <source>
        <dbReference type="EMBL" id="TGB01056.1"/>
    </source>
</evidence>
<feature type="transmembrane region" description="Helical" evidence="1">
    <location>
        <begin position="7"/>
        <end position="26"/>
    </location>
</feature>
<keyword evidence="1" id="KW-0472">Membrane</keyword>
<dbReference type="RefSeq" id="WP_135328664.1">
    <property type="nucleotide sequence ID" value="NZ_SRJC01000008.1"/>
</dbReference>
<protein>
    <submittedName>
        <fullName evidence="2">Uncharacterized protein</fullName>
    </submittedName>
</protein>